<dbReference type="GO" id="GO:1990189">
    <property type="term" value="F:protein N-terminal-serine acetyltransferase activity"/>
    <property type="evidence" value="ECO:0007669"/>
    <property type="project" value="TreeGrafter"/>
</dbReference>
<feature type="domain" description="N-acetyltransferase" evidence="1">
    <location>
        <begin position="10"/>
        <end position="151"/>
    </location>
</feature>
<dbReference type="OrthoDB" id="5242221at2"/>
<gene>
    <name evidence="2" type="ORF">FGL98_13480</name>
</gene>
<evidence type="ECO:0000313" key="3">
    <source>
        <dbReference type="Proteomes" id="UP000320244"/>
    </source>
</evidence>
<reference evidence="2 3" key="1">
    <citation type="submission" date="2019-05" db="EMBL/GenBank/DDBJ databases">
        <authorList>
            <person name="Lee S.D."/>
        </authorList>
    </citation>
    <scope>NUCLEOTIDE SEQUENCE [LARGE SCALE GENOMIC DNA]</scope>
    <source>
        <strain evidence="2 3">C5-26</strain>
    </source>
</reference>
<dbReference type="AlphaFoldDB" id="A0A563DZD3"/>
<evidence type="ECO:0000313" key="2">
    <source>
        <dbReference type="EMBL" id="TWP35620.1"/>
    </source>
</evidence>
<dbReference type="SUPFAM" id="SSF55729">
    <property type="entry name" value="Acyl-CoA N-acyltransferases (Nat)"/>
    <property type="match status" value="1"/>
</dbReference>
<protein>
    <submittedName>
        <fullName evidence="2">GNAT family N-acetyltransferase</fullName>
    </submittedName>
</protein>
<dbReference type="InterPro" id="IPR000182">
    <property type="entry name" value="GNAT_dom"/>
</dbReference>
<organism evidence="2 3">
    <name type="scientific">Leekyejoonella antrihumi</name>
    <dbReference type="NCBI Taxonomy" id="1660198"/>
    <lineage>
        <taxon>Bacteria</taxon>
        <taxon>Bacillati</taxon>
        <taxon>Actinomycetota</taxon>
        <taxon>Actinomycetes</taxon>
        <taxon>Micrococcales</taxon>
        <taxon>Dermacoccaceae</taxon>
        <taxon>Leekyejoonella</taxon>
    </lineage>
</organism>
<keyword evidence="2" id="KW-0808">Transferase</keyword>
<reference evidence="2 3" key="2">
    <citation type="submission" date="2019-08" db="EMBL/GenBank/DDBJ databases">
        <title>Jejuicoccus antrihumi gen. nov., sp. nov., a new member of the family Dermacoccaceae isolated from a cave.</title>
        <authorList>
            <person name="Schumann P."/>
            <person name="Kim I.S."/>
        </authorList>
    </citation>
    <scope>NUCLEOTIDE SEQUENCE [LARGE SCALE GENOMIC DNA]</scope>
    <source>
        <strain evidence="2 3">C5-26</strain>
    </source>
</reference>
<dbReference type="PANTHER" id="PTHR43441">
    <property type="entry name" value="RIBOSOMAL-PROTEIN-SERINE ACETYLTRANSFERASE"/>
    <property type="match status" value="1"/>
</dbReference>
<dbReference type="GO" id="GO:0005737">
    <property type="term" value="C:cytoplasm"/>
    <property type="evidence" value="ECO:0007669"/>
    <property type="project" value="TreeGrafter"/>
</dbReference>
<dbReference type="InterPro" id="IPR051908">
    <property type="entry name" value="Ribosomal_N-acetyltransferase"/>
</dbReference>
<dbReference type="Gene3D" id="3.40.630.30">
    <property type="match status" value="1"/>
</dbReference>
<dbReference type="PANTHER" id="PTHR43441:SF2">
    <property type="entry name" value="FAMILY ACETYLTRANSFERASE, PUTATIVE (AFU_ORTHOLOGUE AFUA_7G00850)-RELATED"/>
    <property type="match status" value="1"/>
</dbReference>
<sequence length="328" mass="35492">MLPLVAYGERVWVQSVTPADLTSYRVAVQLSAQRIGRWNPVNPDDLLWHLRQQSQDHRTFLVHAHQKSGGHDLVGKINVMNVVRGRFQSGTMGYDAYDPYAGTGLFAEGLRLTVGLAFASVPSGMGLHRVEADVRPGNETSAGVLRSLGFRREGHVRDMLWLESAGETRWRDHDTYAVTASDWPSPAFRPHAPLRITALVGGARGPERTALARRLALELGVPLFSSSILGSGADARPLWRLLADSPAGGVLEHSWETCEPGEANRELEAIGIRPGTVPEVSWALGSAAQDQLAGAGPVIEVDADARVSPKSVVALALRIRAIHVDHAL</sequence>
<keyword evidence="3" id="KW-1185">Reference proteome</keyword>
<evidence type="ECO:0000259" key="1">
    <source>
        <dbReference type="Pfam" id="PF13302"/>
    </source>
</evidence>
<name>A0A563DZD3_9MICO</name>
<dbReference type="InterPro" id="IPR016181">
    <property type="entry name" value="Acyl_CoA_acyltransferase"/>
</dbReference>
<comment type="caution">
    <text evidence="2">The sequence shown here is derived from an EMBL/GenBank/DDBJ whole genome shotgun (WGS) entry which is preliminary data.</text>
</comment>
<accession>A0A563DZD3</accession>
<dbReference type="EMBL" id="VCQV01000018">
    <property type="protein sequence ID" value="TWP35620.1"/>
    <property type="molecule type" value="Genomic_DNA"/>
</dbReference>
<dbReference type="GO" id="GO:0008999">
    <property type="term" value="F:protein-N-terminal-alanine acetyltransferase activity"/>
    <property type="evidence" value="ECO:0007669"/>
    <property type="project" value="TreeGrafter"/>
</dbReference>
<dbReference type="Pfam" id="PF13302">
    <property type="entry name" value="Acetyltransf_3"/>
    <property type="match status" value="1"/>
</dbReference>
<dbReference type="Proteomes" id="UP000320244">
    <property type="component" value="Unassembled WGS sequence"/>
</dbReference>
<proteinExistence type="predicted"/>